<evidence type="ECO:0000256" key="1">
    <source>
        <dbReference type="SAM" id="Phobius"/>
    </source>
</evidence>
<comment type="caution">
    <text evidence="2">The sequence shown here is derived from an EMBL/GenBank/DDBJ whole genome shotgun (WGS) entry which is preliminary data.</text>
</comment>
<dbReference type="Proteomes" id="UP000790580">
    <property type="component" value="Unassembled WGS sequence"/>
</dbReference>
<keyword evidence="1" id="KW-0812">Transmembrane</keyword>
<dbReference type="EMBL" id="JAHQCR010000075">
    <property type="protein sequence ID" value="MBU9723346.1"/>
    <property type="molecule type" value="Genomic_DNA"/>
</dbReference>
<name>A0ABS6JZ26_9BACI</name>
<proteinExistence type="predicted"/>
<keyword evidence="1" id="KW-0472">Membrane</keyword>
<feature type="transmembrane region" description="Helical" evidence="1">
    <location>
        <begin position="28"/>
        <end position="44"/>
    </location>
</feature>
<keyword evidence="1" id="KW-1133">Transmembrane helix</keyword>
<protein>
    <submittedName>
        <fullName evidence="2">Uncharacterized protein</fullName>
    </submittedName>
</protein>
<accession>A0ABS6JZ26</accession>
<dbReference type="RefSeq" id="WP_140354929.1">
    <property type="nucleotide sequence ID" value="NZ_JAHQCR010000075.1"/>
</dbReference>
<keyword evidence="3" id="KW-1185">Reference proteome</keyword>
<sequence>MIIGFILFVIAFIVLLFGLFTPIGLANAILISLVLVVIGVFVLLKKRR</sequence>
<reference evidence="2 3" key="1">
    <citation type="submission" date="2021-06" db="EMBL/GenBank/DDBJ databases">
        <title>Bacillus sp. RD4P76, an endophyte from a halophyte.</title>
        <authorList>
            <person name="Sun J.-Q."/>
        </authorList>
    </citation>
    <scope>NUCLEOTIDE SEQUENCE [LARGE SCALE GENOMIC DNA]</scope>
    <source>
        <strain evidence="2 3">JCM 17098</strain>
    </source>
</reference>
<evidence type="ECO:0000313" key="3">
    <source>
        <dbReference type="Proteomes" id="UP000790580"/>
    </source>
</evidence>
<evidence type="ECO:0000313" key="2">
    <source>
        <dbReference type="EMBL" id="MBU9723346.1"/>
    </source>
</evidence>
<gene>
    <name evidence="2" type="ORF">KS407_18165</name>
</gene>
<feature type="transmembrane region" description="Helical" evidence="1">
    <location>
        <begin position="5"/>
        <end position="22"/>
    </location>
</feature>
<organism evidence="2 3">
    <name type="scientific">Evansella alkalicola</name>
    <dbReference type="NCBI Taxonomy" id="745819"/>
    <lineage>
        <taxon>Bacteria</taxon>
        <taxon>Bacillati</taxon>
        <taxon>Bacillota</taxon>
        <taxon>Bacilli</taxon>
        <taxon>Bacillales</taxon>
        <taxon>Bacillaceae</taxon>
        <taxon>Evansella</taxon>
    </lineage>
</organism>